<gene>
    <name evidence="10" type="primary">CSON003831</name>
</gene>
<dbReference type="PANTHER" id="PTHR19853:SF0">
    <property type="entry name" value="WD REPEAT-CONTAINING PROTEIN 3"/>
    <property type="match status" value="1"/>
</dbReference>
<feature type="repeat" description="WD" evidence="6">
    <location>
        <begin position="664"/>
        <end position="705"/>
    </location>
</feature>
<dbReference type="GO" id="GO:0030515">
    <property type="term" value="F:snoRNA binding"/>
    <property type="evidence" value="ECO:0007669"/>
    <property type="project" value="TreeGrafter"/>
</dbReference>
<feature type="repeat" description="WD" evidence="6">
    <location>
        <begin position="446"/>
        <end position="486"/>
    </location>
</feature>
<dbReference type="InterPro" id="IPR007148">
    <property type="entry name" value="SSU_processome_Utp12"/>
</dbReference>
<dbReference type="VEuPathDB" id="VectorBase:CSON003831"/>
<feature type="coiled-coil region" evidence="7">
    <location>
        <begin position="7"/>
        <end position="34"/>
    </location>
</feature>
<dbReference type="PROSITE" id="PS00678">
    <property type="entry name" value="WD_REPEATS_1"/>
    <property type="match status" value="1"/>
</dbReference>
<dbReference type="InterPro" id="IPR011048">
    <property type="entry name" value="Haem_d1_sf"/>
</dbReference>
<comment type="similarity">
    <text evidence="5">Belongs to the WD repeat WDR3/UTP12 family.</text>
</comment>
<dbReference type="Pfam" id="PF25173">
    <property type="entry name" value="Beta-prop_WDR3_1st"/>
    <property type="match status" value="1"/>
</dbReference>
<protein>
    <submittedName>
        <fullName evidence="10">CSON003831 protein</fullName>
    </submittedName>
</protein>
<dbReference type="FunFam" id="2.130.10.10:FF:000755">
    <property type="entry name" value="WD repeat-containing protein 3"/>
    <property type="match status" value="1"/>
</dbReference>
<dbReference type="PANTHER" id="PTHR19853">
    <property type="entry name" value="WD REPEAT CONTAINING PROTEIN 3 WDR3"/>
    <property type="match status" value="1"/>
</dbReference>
<feature type="repeat" description="WD" evidence="6">
    <location>
        <begin position="206"/>
        <end position="248"/>
    </location>
</feature>
<dbReference type="InterPro" id="IPR001680">
    <property type="entry name" value="WD40_rpt"/>
</dbReference>
<feature type="compositionally biased region" description="Basic residues" evidence="8">
    <location>
        <begin position="949"/>
        <end position="968"/>
    </location>
</feature>
<feature type="repeat" description="WD" evidence="6">
    <location>
        <begin position="249"/>
        <end position="290"/>
    </location>
</feature>
<feature type="region of interest" description="Disordered" evidence="8">
    <location>
        <begin position="943"/>
        <end position="968"/>
    </location>
</feature>
<feature type="domain" description="Small-subunit processome Utp12" evidence="9">
    <location>
        <begin position="825"/>
        <end position="928"/>
    </location>
</feature>
<dbReference type="OMA" id="MNIPLTC"/>
<dbReference type="CDD" id="cd00200">
    <property type="entry name" value="WD40"/>
    <property type="match status" value="1"/>
</dbReference>
<dbReference type="GO" id="GO:0032040">
    <property type="term" value="C:small-subunit processome"/>
    <property type="evidence" value="ECO:0007669"/>
    <property type="project" value="TreeGrafter"/>
</dbReference>
<keyword evidence="2 6" id="KW-0853">WD repeat</keyword>
<dbReference type="SUPFAM" id="SSF51004">
    <property type="entry name" value="C-terminal (heme d1) domain of cytochrome cd1-nitrite reductase"/>
    <property type="match status" value="1"/>
</dbReference>
<keyword evidence="7" id="KW-0175">Coiled coil</keyword>
<name>A0A336MMB4_CULSO</name>
<evidence type="ECO:0000256" key="2">
    <source>
        <dbReference type="ARBA" id="ARBA00022574"/>
    </source>
</evidence>
<dbReference type="Gene3D" id="2.130.10.10">
    <property type="entry name" value="YVTN repeat-like/Quinoprotein amine dehydrogenase"/>
    <property type="match status" value="3"/>
</dbReference>
<dbReference type="GO" id="GO:0034388">
    <property type="term" value="C:Pwp2p-containing subcomplex of 90S preribosome"/>
    <property type="evidence" value="ECO:0007669"/>
    <property type="project" value="TreeGrafter"/>
</dbReference>
<comment type="subcellular location">
    <subcellularLocation>
        <location evidence="1">Nucleus</location>
        <location evidence="1">Nucleolus</location>
    </subcellularLocation>
</comment>
<evidence type="ECO:0000256" key="6">
    <source>
        <dbReference type="PROSITE-ProRule" id="PRU00221"/>
    </source>
</evidence>
<organism evidence="10">
    <name type="scientific">Culicoides sonorensis</name>
    <name type="common">Biting midge</name>
    <dbReference type="NCBI Taxonomy" id="179676"/>
    <lineage>
        <taxon>Eukaryota</taxon>
        <taxon>Metazoa</taxon>
        <taxon>Ecdysozoa</taxon>
        <taxon>Arthropoda</taxon>
        <taxon>Hexapoda</taxon>
        <taxon>Insecta</taxon>
        <taxon>Pterygota</taxon>
        <taxon>Neoptera</taxon>
        <taxon>Endopterygota</taxon>
        <taxon>Diptera</taxon>
        <taxon>Nematocera</taxon>
        <taxon>Chironomoidea</taxon>
        <taxon>Ceratopogonidae</taxon>
        <taxon>Ceratopogoninae</taxon>
        <taxon>Culicoides</taxon>
        <taxon>Monoculicoides</taxon>
    </lineage>
</organism>
<dbReference type="EMBL" id="UFQT01001734">
    <property type="protein sequence ID" value="SSX31574.1"/>
    <property type="molecule type" value="Genomic_DNA"/>
</dbReference>
<dbReference type="GO" id="GO:0030490">
    <property type="term" value="P:maturation of SSU-rRNA"/>
    <property type="evidence" value="ECO:0007669"/>
    <property type="project" value="TreeGrafter"/>
</dbReference>
<evidence type="ECO:0000313" key="10">
    <source>
        <dbReference type="EMBL" id="SSX31574.1"/>
    </source>
</evidence>
<dbReference type="SUPFAM" id="SSF50998">
    <property type="entry name" value="Quinoprotein alcohol dehydrogenase-like"/>
    <property type="match status" value="1"/>
</dbReference>
<dbReference type="AlphaFoldDB" id="A0A336MMB4"/>
<accession>A0A336MMB4</accession>
<dbReference type="InterPro" id="IPR019775">
    <property type="entry name" value="WD40_repeat_CS"/>
</dbReference>
<sequence length="968" mass="108788">MGEPTKKDEKEESIEVLRERLNTMKRIIQDKQSKEGVNTDFWKPSSKQAGIIDGNFLSCIEMGLTKQYLRYQPVNNFNIIGSARSNVVFTTLDNTEGRYIAVGGAENVLLWDLRVGEKVFELKRAKEEVCRVAASPDKKHIAVGYFDGVVEIFNLETKLGVCTFSIHRTAISCLRYDQMGLRILSGGLDTEIVVSDVVAQAGKCRLIGHTGPITEALFMNRYENIVVSCSKDTQIKFWDIETQFCFKTIVDHRNEVWGISLMRYDSFLVTASSDTSLRVYNIEDNDISTTTVNTVDSGDLMDDSASPLKCNFSGVIQRLGRGRTMNLISDVSGTILGCHGTDTTIELFYFCSEEETTVRLKKRLKKLSKSLNLEDSTKNNEVSLTDKIKRLTSIKTEGKVKSFDLLMGTSGELRITASFANNILKLFSLNYKDKNAEAALLRSISLHGHHTEVRTVAFSSDNLAIASGSGDTVKLWNRNTTACLRTVTADYALCTCFVPGDRHILVGTKSGHLLIIDVVVGEIIEDIPAHESEVWSVCLFPDMRGCVTGGDKTTKFWSFELIPDPKDEHKQILSLLHKSTLSLDESVMCVRLSKNNKYVVVALLDSTVKIFFADTFKFYLSLYGHNLPVLCMDISYDSTLVVTGSADRNVKIWGMDFGDCHRSMFAHDDSVMSIQFIPKTHLFFTCGKDGKIKQWDADTFQKILTLPGHIGEAHALAVSPNGKYLVTAGSDRVIRLFERTDEPLVLQDVQEEEREEMENRTLTTGAESNTAALPNLKLPSRKTVGAEKAAESILECIEVSKDFDMQDNKNDIPALMQAFDAKNSDDFLINVLQRIRATDMEEGLLLLPFSAVCDLLKRMPHLIQTRKDQTELLCKVVLFCFKVHQKPLMNTQSLLPTIREIHEKLDAAIVALRDMIGFNMYGLTMIQRQIESNDGVELFRDASKEKKEHDKKKKKRQLAKRLHIQMTT</sequence>
<dbReference type="Pfam" id="PF25172">
    <property type="entry name" value="Beta-prop_WDR3_2nd"/>
    <property type="match status" value="1"/>
</dbReference>
<evidence type="ECO:0000256" key="3">
    <source>
        <dbReference type="ARBA" id="ARBA00022737"/>
    </source>
</evidence>
<evidence type="ECO:0000256" key="4">
    <source>
        <dbReference type="ARBA" id="ARBA00023242"/>
    </source>
</evidence>
<evidence type="ECO:0000256" key="8">
    <source>
        <dbReference type="SAM" id="MobiDB-lite"/>
    </source>
</evidence>
<evidence type="ECO:0000256" key="7">
    <source>
        <dbReference type="SAM" id="Coils"/>
    </source>
</evidence>
<dbReference type="Pfam" id="PF04003">
    <property type="entry name" value="Utp12"/>
    <property type="match status" value="1"/>
</dbReference>
<evidence type="ECO:0000256" key="5">
    <source>
        <dbReference type="ARBA" id="ARBA00038229"/>
    </source>
</evidence>
<dbReference type="PROSITE" id="PS50082">
    <property type="entry name" value="WD_REPEATS_2"/>
    <property type="match status" value="6"/>
</dbReference>
<proteinExistence type="inferred from homology"/>
<feature type="repeat" description="WD" evidence="6">
    <location>
        <begin position="706"/>
        <end position="738"/>
    </location>
</feature>
<reference evidence="10" key="1">
    <citation type="submission" date="2018-07" db="EMBL/GenBank/DDBJ databases">
        <authorList>
            <person name="Quirk P.G."/>
            <person name="Krulwich T.A."/>
        </authorList>
    </citation>
    <scope>NUCLEOTIDE SEQUENCE</scope>
</reference>
<feature type="repeat" description="WD" evidence="6">
    <location>
        <begin position="622"/>
        <end position="663"/>
    </location>
</feature>
<keyword evidence="4" id="KW-0539">Nucleus</keyword>
<dbReference type="InterPro" id="IPR051570">
    <property type="entry name" value="TBC1_cilium_biogenesis"/>
</dbReference>
<dbReference type="PROSITE" id="PS50294">
    <property type="entry name" value="WD_REPEATS_REGION"/>
    <property type="match status" value="5"/>
</dbReference>
<dbReference type="InterPro" id="IPR015943">
    <property type="entry name" value="WD40/YVTN_repeat-like_dom_sf"/>
</dbReference>
<dbReference type="SMART" id="SM00320">
    <property type="entry name" value="WD40"/>
    <property type="match status" value="12"/>
</dbReference>
<keyword evidence="3" id="KW-0677">Repeat</keyword>
<evidence type="ECO:0000256" key="1">
    <source>
        <dbReference type="ARBA" id="ARBA00004604"/>
    </source>
</evidence>
<evidence type="ECO:0000259" key="9">
    <source>
        <dbReference type="Pfam" id="PF04003"/>
    </source>
</evidence>
<dbReference type="InterPro" id="IPR011047">
    <property type="entry name" value="Quinoprotein_ADH-like_sf"/>
</dbReference>